<dbReference type="HOGENOM" id="CLU_1161802_0_0_1"/>
<dbReference type="Proteomes" id="UP000054485">
    <property type="component" value="Unassembled WGS sequence"/>
</dbReference>
<accession>A0A0C9ZXS3</accession>
<evidence type="ECO:0000313" key="1">
    <source>
        <dbReference type="EMBL" id="KIK42515.1"/>
    </source>
</evidence>
<protein>
    <submittedName>
        <fullName evidence="1">Uncharacterized protein</fullName>
    </submittedName>
</protein>
<reference evidence="1 2" key="1">
    <citation type="submission" date="2014-04" db="EMBL/GenBank/DDBJ databases">
        <authorList>
            <consortium name="DOE Joint Genome Institute"/>
            <person name="Kuo A."/>
            <person name="Ruytinx J."/>
            <person name="Rineau F."/>
            <person name="Colpaert J."/>
            <person name="Kohler A."/>
            <person name="Nagy L.G."/>
            <person name="Floudas D."/>
            <person name="Copeland A."/>
            <person name="Barry K.W."/>
            <person name="Cichocki N."/>
            <person name="Veneault-Fourrey C."/>
            <person name="LaButti K."/>
            <person name="Lindquist E.A."/>
            <person name="Lipzen A."/>
            <person name="Lundell T."/>
            <person name="Morin E."/>
            <person name="Murat C."/>
            <person name="Sun H."/>
            <person name="Tunlid A."/>
            <person name="Henrissat B."/>
            <person name="Grigoriev I.V."/>
            <person name="Hibbett D.S."/>
            <person name="Martin F."/>
            <person name="Nordberg H.P."/>
            <person name="Cantor M.N."/>
            <person name="Hua S.X."/>
        </authorList>
    </citation>
    <scope>NUCLEOTIDE SEQUENCE [LARGE SCALE GENOMIC DNA]</scope>
    <source>
        <strain evidence="1 2">UH-Slu-Lm8-n1</strain>
    </source>
</reference>
<evidence type="ECO:0000313" key="2">
    <source>
        <dbReference type="Proteomes" id="UP000054485"/>
    </source>
</evidence>
<dbReference type="OrthoDB" id="2685466at2759"/>
<reference evidence="2" key="2">
    <citation type="submission" date="2015-01" db="EMBL/GenBank/DDBJ databases">
        <title>Evolutionary Origins and Diversification of the Mycorrhizal Mutualists.</title>
        <authorList>
            <consortium name="DOE Joint Genome Institute"/>
            <consortium name="Mycorrhizal Genomics Consortium"/>
            <person name="Kohler A."/>
            <person name="Kuo A."/>
            <person name="Nagy L.G."/>
            <person name="Floudas D."/>
            <person name="Copeland A."/>
            <person name="Barry K.W."/>
            <person name="Cichocki N."/>
            <person name="Veneault-Fourrey C."/>
            <person name="LaButti K."/>
            <person name="Lindquist E.A."/>
            <person name="Lipzen A."/>
            <person name="Lundell T."/>
            <person name="Morin E."/>
            <person name="Murat C."/>
            <person name="Riley R."/>
            <person name="Ohm R."/>
            <person name="Sun H."/>
            <person name="Tunlid A."/>
            <person name="Henrissat B."/>
            <person name="Grigoriev I.V."/>
            <person name="Hibbett D.S."/>
            <person name="Martin F."/>
        </authorList>
    </citation>
    <scope>NUCLEOTIDE SEQUENCE [LARGE SCALE GENOMIC DNA]</scope>
    <source>
        <strain evidence="2">UH-Slu-Lm8-n1</strain>
    </source>
</reference>
<dbReference type="InParanoid" id="A0A0C9ZXS3"/>
<dbReference type="AlphaFoldDB" id="A0A0C9ZXS3"/>
<proteinExistence type="predicted"/>
<keyword evidence="2" id="KW-1185">Reference proteome</keyword>
<sequence length="239" mass="27356">MFFTTPAYYPTSTSTGYRRPRVSFALADHATQYLATQRERAWALHYQQHHVNQPTLTALFAQEYNEFPDEQRIMRVLDTHIPQDREDISHMMAPNHTDIRHHTTGQTAEIQQDCLAALCTRIEEEQGFGRLHADAEKFLAEAETYLDDTPVPTSTSKVPVQDELLLEDVNHDCFMTDPYFDIILSGNFQFLDELYSTLTCSPSPSDSARIEEVLDEIESLQNIGEVDVGAFFLCCEKLE</sequence>
<organism evidence="1 2">
    <name type="scientific">Suillus luteus UH-Slu-Lm8-n1</name>
    <dbReference type="NCBI Taxonomy" id="930992"/>
    <lineage>
        <taxon>Eukaryota</taxon>
        <taxon>Fungi</taxon>
        <taxon>Dikarya</taxon>
        <taxon>Basidiomycota</taxon>
        <taxon>Agaricomycotina</taxon>
        <taxon>Agaricomycetes</taxon>
        <taxon>Agaricomycetidae</taxon>
        <taxon>Boletales</taxon>
        <taxon>Suillineae</taxon>
        <taxon>Suillaceae</taxon>
        <taxon>Suillus</taxon>
    </lineage>
</organism>
<gene>
    <name evidence="1" type="ORF">CY34DRAFT_804844</name>
</gene>
<name>A0A0C9ZXS3_9AGAM</name>
<dbReference type="EMBL" id="KN835236">
    <property type="protein sequence ID" value="KIK42515.1"/>
    <property type="molecule type" value="Genomic_DNA"/>
</dbReference>